<dbReference type="InterPro" id="IPR001387">
    <property type="entry name" value="Cro/C1-type_HTH"/>
</dbReference>
<keyword evidence="2" id="KW-0472">Membrane</keyword>
<evidence type="ECO:0000313" key="4">
    <source>
        <dbReference type="EMBL" id="MDT2964244.1"/>
    </source>
</evidence>
<dbReference type="Pfam" id="PF01381">
    <property type="entry name" value="HTH_3"/>
    <property type="match status" value="1"/>
</dbReference>
<name>A0AAW8URH8_ENTCA</name>
<comment type="caution">
    <text evidence="4">The sequence shown here is derived from an EMBL/GenBank/DDBJ whole genome shotgun (WGS) entry which is preliminary data.</text>
</comment>
<evidence type="ECO:0000256" key="1">
    <source>
        <dbReference type="ARBA" id="ARBA00023125"/>
    </source>
</evidence>
<dbReference type="PANTHER" id="PTHR46558:SF4">
    <property type="entry name" value="DNA-BIDING PHAGE PROTEIN"/>
    <property type="match status" value="1"/>
</dbReference>
<dbReference type="RefSeq" id="WP_311903762.1">
    <property type="nucleotide sequence ID" value="NZ_JARQDV010000003.1"/>
</dbReference>
<dbReference type="SMART" id="SM00530">
    <property type="entry name" value="HTH_XRE"/>
    <property type="match status" value="1"/>
</dbReference>
<protein>
    <submittedName>
        <fullName evidence="4">Helix-turn-helix domain-containing protein</fullName>
    </submittedName>
</protein>
<dbReference type="InterPro" id="IPR010982">
    <property type="entry name" value="Lambda_DNA-bd_dom_sf"/>
</dbReference>
<dbReference type="Gene3D" id="1.10.260.40">
    <property type="entry name" value="lambda repressor-like DNA-binding domains"/>
    <property type="match status" value="1"/>
</dbReference>
<dbReference type="SUPFAM" id="SSF47413">
    <property type="entry name" value="lambda repressor-like DNA-binding domains"/>
    <property type="match status" value="1"/>
</dbReference>
<dbReference type="PANTHER" id="PTHR46558">
    <property type="entry name" value="TRACRIPTIONAL REGULATORY PROTEIN-RELATED-RELATED"/>
    <property type="match status" value="1"/>
</dbReference>
<dbReference type="Proteomes" id="UP001268896">
    <property type="component" value="Unassembled WGS sequence"/>
</dbReference>
<proteinExistence type="predicted"/>
<accession>A0AAW8URH8</accession>
<feature type="transmembrane region" description="Helical" evidence="2">
    <location>
        <begin position="88"/>
        <end position="105"/>
    </location>
</feature>
<reference evidence="4" key="1">
    <citation type="submission" date="2023-03" db="EMBL/GenBank/DDBJ databases">
        <authorList>
            <person name="Shen W."/>
            <person name="Cai J."/>
        </authorList>
    </citation>
    <scope>NUCLEOTIDE SEQUENCE</scope>
    <source>
        <strain evidence="4">K72-2</strain>
    </source>
</reference>
<keyword evidence="2" id="KW-0812">Transmembrane</keyword>
<dbReference type="AlphaFoldDB" id="A0AAW8URH8"/>
<organism evidence="4 5">
    <name type="scientific">Enterococcus casseliflavus</name>
    <name type="common">Enterococcus flavescens</name>
    <dbReference type="NCBI Taxonomy" id="37734"/>
    <lineage>
        <taxon>Bacteria</taxon>
        <taxon>Bacillati</taxon>
        <taxon>Bacillota</taxon>
        <taxon>Bacilli</taxon>
        <taxon>Lactobacillales</taxon>
        <taxon>Enterococcaceae</taxon>
        <taxon>Enterococcus</taxon>
    </lineage>
</organism>
<keyword evidence="1" id="KW-0238">DNA-binding</keyword>
<dbReference type="EMBL" id="JARQDV010000003">
    <property type="protein sequence ID" value="MDT2964244.1"/>
    <property type="molecule type" value="Genomic_DNA"/>
</dbReference>
<keyword evidence="2" id="KW-1133">Transmembrane helix</keyword>
<dbReference type="CDD" id="cd00093">
    <property type="entry name" value="HTH_XRE"/>
    <property type="match status" value="1"/>
</dbReference>
<evidence type="ECO:0000313" key="5">
    <source>
        <dbReference type="Proteomes" id="UP001268896"/>
    </source>
</evidence>
<feature type="domain" description="HTH cro/C1-type" evidence="3">
    <location>
        <begin position="7"/>
        <end position="61"/>
    </location>
</feature>
<evidence type="ECO:0000256" key="2">
    <source>
        <dbReference type="SAM" id="Phobius"/>
    </source>
</evidence>
<dbReference type="GO" id="GO:0003677">
    <property type="term" value="F:DNA binding"/>
    <property type="evidence" value="ECO:0007669"/>
    <property type="project" value="UniProtKB-KW"/>
</dbReference>
<evidence type="ECO:0000259" key="3">
    <source>
        <dbReference type="PROSITE" id="PS50943"/>
    </source>
</evidence>
<sequence>MVFHQMIKERRKQLGMTQEELAKELNVSRSAISNWEIGRNYPDITTLIELAQMYQVSLDELFYDDIDLVNKFAEDNKKKEQLKKVNKLLVFLLLIGVSSIIYLFLTRKPEIVFAHESVANHFPMTNFKEEEVKRVEVKKDKLYLTVDHPQNIAYYIESNKDELQVNLYQSKQSKIDERISIEGRIEIDLSSHNLAKIRKIVIYSDKS</sequence>
<gene>
    <name evidence="4" type="ORF">P7I32_06455</name>
</gene>
<dbReference type="PROSITE" id="PS50943">
    <property type="entry name" value="HTH_CROC1"/>
    <property type="match status" value="1"/>
</dbReference>